<keyword evidence="2" id="KW-0472">Membrane</keyword>
<keyword evidence="2" id="KW-0812">Transmembrane</keyword>
<accession>X5DYL5</accession>
<organism evidence="3">
    <name type="scientific">Nosema pernyi</name>
    <dbReference type="NCBI Taxonomy" id="1112939"/>
    <lineage>
        <taxon>Eukaryota</taxon>
        <taxon>Fungi</taxon>
        <taxon>Fungi incertae sedis</taxon>
        <taxon>Microsporidia</taxon>
        <taxon>Nosematidae</taxon>
        <taxon>Nosema</taxon>
    </lineage>
</organism>
<feature type="region of interest" description="Disordered" evidence="1">
    <location>
        <begin position="33"/>
        <end position="73"/>
    </location>
</feature>
<protein>
    <submittedName>
        <fullName evidence="3">Uncharacterized protein</fullName>
    </submittedName>
</protein>
<keyword evidence="2" id="KW-1133">Transmembrane helix</keyword>
<feature type="transmembrane region" description="Helical" evidence="2">
    <location>
        <begin position="6"/>
        <end position="28"/>
    </location>
</feature>
<dbReference type="EMBL" id="KJ210681">
    <property type="protein sequence ID" value="AHW68358.1"/>
    <property type="molecule type" value="mRNA"/>
</dbReference>
<evidence type="ECO:0000256" key="2">
    <source>
        <dbReference type="SAM" id="Phobius"/>
    </source>
</evidence>
<dbReference type="AlphaFoldDB" id="X5DYL5"/>
<proteinExistence type="evidence at transcript level"/>
<sequence length="208" mass="23474">MGLPPVPLPLPAPIAAIIMVGFGIAALIKMHKEKKRADEEKRKREEDDRKKEKEAKSREMKGKGRVRGVAGGTGGERDLLGLLNTMVANNGLENTSEYNQSHENCWYQIESNLSFGKCSDCGCDINTRAAPRTNLITENTFTYFSQELNRMFKAKSFIEVFLLTIINVLQFCNLPAMLYTEHEFCTRNLIFYLNSLNGLTTKTTTQKI</sequence>
<feature type="compositionally biased region" description="Basic and acidic residues" evidence="1">
    <location>
        <begin position="35"/>
        <end position="62"/>
    </location>
</feature>
<evidence type="ECO:0000256" key="1">
    <source>
        <dbReference type="SAM" id="MobiDB-lite"/>
    </source>
</evidence>
<name>X5DYL5_9MICR</name>
<reference evidence="3" key="1">
    <citation type="journal article" date="2015" name="Parasitol. Res.">
        <title>Morphological and molecular characterization of Nosema pernyi, a microsporidian parasite in Antheraea pernyi.</title>
        <authorList>
            <person name="Wang Y."/>
            <person name="Liu W."/>
            <person name="Jiang Y."/>
            <person name="Huang L."/>
            <person name="Irfan M."/>
            <person name="Shi S."/>
            <person name="Yang R."/>
            <person name="Qin L."/>
        </authorList>
    </citation>
    <scope>NUCLEOTIDE SEQUENCE</scope>
</reference>
<evidence type="ECO:0000313" key="3">
    <source>
        <dbReference type="EMBL" id="AHW68358.1"/>
    </source>
</evidence>
<feature type="transmembrane region" description="Helical" evidence="2">
    <location>
        <begin position="160"/>
        <end position="179"/>
    </location>
</feature>